<dbReference type="SUPFAM" id="SSF52317">
    <property type="entry name" value="Class I glutamine amidotransferase-like"/>
    <property type="match status" value="1"/>
</dbReference>
<keyword evidence="4" id="KW-0436">Ligase</keyword>
<comment type="catalytic activity">
    <reaction evidence="9">
        <text>UTP + L-glutamine + ATP + H2O = CTP + L-glutamate + ADP + phosphate + 2 H(+)</text>
        <dbReference type="Rhea" id="RHEA:26426"/>
        <dbReference type="ChEBI" id="CHEBI:15377"/>
        <dbReference type="ChEBI" id="CHEBI:15378"/>
        <dbReference type="ChEBI" id="CHEBI:29985"/>
        <dbReference type="ChEBI" id="CHEBI:30616"/>
        <dbReference type="ChEBI" id="CHEBI:37563"/>
        <dbReference type="ChEBI" id="CHEBI:43474"/>
        <dbReference type="ChEBI" id="CHEBI:46398"/>
        <dbReference type="ChEBI" id="CHEBI:58359"/>
        <dbReference type="ChEBI" id="CHEBI:456216"/>
        <dbReference type="EC" id="6.3.4.2"/>
    </reaction>
</comment>
<dbReference type="UniPathway" id="UPA00159">
    <property type="reaction ID" value="UER00277"/>
</dbReference>
<dbReference type="Proteomes" id="UP000246351">
    <property type="component" value="Unassembled WGS sequence"/>
</dbReference>
<comment type="caution">
    <text evidence="11">The sequence shown here is derived from an EMBL/GenBank/DDBJ whole genome shotgun (WGS) entry which is preliminary data.</text>
</comment>
<dbReference type="PANTHER" id="PTHR11550:SF0">
    <property type="entry name" value="CTP SYNTHASE-RELATED"/>
    <property type="match status" value="1"/>
</dbReference>
<keyword evidence="6" id="KW-0067">ATP-binding</keyword>
<dbReference type="GO" id="GO:0044210">
    <property type="term" value="P:'de novo' CTP biosynthetic process"/>
    <property type="evidence" value="ECO:0007669"/>
    <property type="project" value="UniProtKB-UniPathway"/>
</dbReference>
<name>A0A317Z7P3_STAPS</name>
<keyword evidence="7" id="KW-0315">Glutamine amidotransferase</keyword>
<dbReference type="InterPro" id="IPR029062">
    <property type="entry name" value="Class_I_gatase-like"/>
</dbReference>
<dbReference type="GO" id="GO:0005829">
    <property type="term" value="C:cytosol"/>
    <property type="evidence" value="ECO:0007669"/>
    <property type="project" value="TreeGrafter"/>
</dbReference>
<evidence type="ECO:0000256" key="3">
    <source>
        <dbReference type="ARBA" id="ARBA00012291"/>
    </source>
</evidence>
<dbReference type="PANTHER" id="PTHR11550">
    <property type="entry name" value="CTP SYNTHASE"/>
    <property type="match status" value="1"/>
</dbReference>
<dbReference type="GO" id="GO:0005524">
    <property type="term" value="F:ATP binding"/>
    <property type="evidence" value="ECO:0007669"/>
    <property type="project" value="UniProtKB-KW"/>
</dbReference>
<dbReference type="InterPro" id="IPR004468">
    <property type="entry name" value="CTP_synthase"/>
</dbReference>
<evidence type="ECO:0000256" key="6">
    <source>
        <dbReference type="ARBA" id="ARBA00022840"/>
    </source>
</evidence>
<dbReference type="InterPro" id="IPR017926">
    <property type="entry name" value="GATASE"/>
</dbReference>
<evidence type="ECO:0000313" key="11">
    <source>
        <dbReference type="EMBL" id="PWZ97337.1"/>
    </source>
</evidence>
<feature type="non-terminal residue" evidence="11">
    <location>
        <position position="100"/>
    </location>
</feature>
<evidence type="ECO:0000256" key="7">
    <source>
        <dbReference type="ARBA" id="ARBA00022962"/>
    </source>
</evidence>
<evidence type="ECO:0000256" key="9">
    <source>
        <dbReference type="ARBA" id="ARBA00047781"/>
    </source>
</evidence>
<keyword evidence="5" id="KW-0547">Nucleotide-binding</keyword>
<evidence type="ECO:0000256" key="8">
    <source>
        <dbReference type="ARBA" id="ARBA00022975"/>
    </source>
</evidence>
<evidence type="ECO:0000313" key="12">
    <source>
        <dbReference type="Proteomes" id="UP000246351"/>
    </source>
</evidence>
<dbReference type="GO" id="GO:0019856">
    <property type="term" value="P:pyrimidine nucleobase biosynthetic process"/>
    <property type="evidence" value="ECO:0007669"/>
    <property type="project" value="TreeGrafter"/>
</dbReference>
<gene>
    <name evidence="11" type="ORF">DD924_12530</name>
</gene>
<dbReference type="AlphaFoldDB" id="A0A317Z7P3"/>
<evidence type="ECO:0000256" key="1">
    <source>
        <dbReference type="ARBA" id="ARBA00005171"/>
    </source>
</evidence>
<evidence type="ECO:0000259" key="10">
    <source>
        <dbReference type="Pfam" id="PF00117"/>
    </source>
</evidence>
<sequence length="100" mass="10951">SVAESLKHAGYQFMKDIEIRWIDSSEVNDDNAAEYLSDVDGILVPGGFGFRASEGKISAIKYAREQQIPFFGICLGMQLATVEYARHVVGLEGAHSAELD</sequence>
<evidence type="ECO:0000256" key="2">
    <source>
        <dbReference type="ARBA" id="ARBA00007533"/>
    </source>
</evidence>
<evidence type="ECO:0000256" key="4">
    <source>
        <dbReference type="ARBA" id="ARBA00022598"/>
    </source>
</evidence>
<dbReference type="EC" id="6.3.4.2" evidence="3"/>
<dbReference type="Pfam" id="PF00117">
    <property type="entry name" value="GATase"/>
    <property type="match status" value="1"/>
</dbReference>
<feature type="non-terminal residue" evidence="11">
    <location>
        <position position="1"/>
    </location>
</feature>
<dbReference type="Gene3D" id="3.40.50.880">
    <property type="match status" value="1"/>
</dbReference>
<organism evidence="11 12">
    <name type="scientific">Staphylococcus pseudintermedius</name>
    <dbReference type="NCBI Taxonomy" id="283734"/>
    <lineage>
        <taxon>Bacteria</taxon>
        <taxon>Bacillati</taxon>
        <taxon>Bacillota</taxon>
        <taxon>Bacilli</taxon>
        <taxon>Bacillales</taxon>
        <taxon>Staphylococcaceae</taxon>
        <taxon>Staphylococcus</taxon>
        <taxon>Staphylococcus intermedius group</taxon>
    </lineage>
</organism>
<proteinExistence type="inferred from homology"/>
<dbReference type="GO" id="GO:0003883">
    <property type="term" value="F:CTP synthase activity"/>
    <property type="evidence" value="ECO:0007669"/>
    <property type="project" value="UniProtKB-EC"/>
</dbReference>
<comment type="similarity">
    <text evidence="2">Belongs to the CTP synthase family.</text>
</comment>
<accession>A0A317Z7P3</accession>
<evidence type="ECO:0000256" key="5">
    <source>
        <dbReference type="ARBA" id="ARBA00022741"/>
    </source>
</evidence>
<dbReference type="PROSITE" id="PS51273">
    <property type="entry name" value="GATASE_TYPE_1"/>
    <property type="match status" value="1"/>
</dbReference>
<feature type="domain" description="Glutamine amidotransferase" evidence="10">
    <location>
        <begin position="1"/>
        <end position="92"/>
    </location>
</feature>
<comment type="pathway">
    <text evidence="1">Pyrimidine metabolism; CTP biosynthesis via de novo pathway; CTP from UDP: step 2/2.</text>
</comment>
<reference evidence="11 12" key="1">
    <citation type="journal article" date="2018" name="Vet. Microbiol.">
        <title>Clonal diversity and geographic distribution of methicillin-resistant Staphylococcus pseudintermedius from Australian animals: Discovery of novel sequence types.</title>
        <authorList>
            <person name="Worthing K.A."/>
            <person name="Abraham S."/>
            <person name="Coombs G.W."/>
            <person name="Pang S."/>
            <person name="Saputra S."/>
            <person name="Jordan D."/>
            <person name="Trott D.J."/>
            <person name="Norris J.M."/>
        </authorList>
    </citation>
    <scope>NUCLEOTIDE SEQUENCE [LARGE SCALE GENOMIC DNA]</scope>
    <source>
        <strain evidence="11 12">ST71 3</strain>
    </source>
</reference>
<keyword evidence="8" id="KW-0665">Pyrimidine biosynthesis</keyword>
<protein>
    <recommendedName>
        <fullName evidence="3">CTP synthase (glutamine hydrolyzing)</fullName>
        <ecNumber evidence="3">6.3.4.2</ecNumber>
    </recommendedName>
</protein>
<dbReference type="EMBL" id="QEIV01001250">
    <property type="protein sequence ID" value="PWZ97337.1"/>
    <property type="molecule type" value="Genomic_DNA"/>
</dbReference>
<dbReference type="GO" id="GO:0042802">
    <property type="term" value="F:identical protein binding"/>
    <property type="evidence" value="ECO:0007669"/>
    <property type="project" value="TreeGrafter"/>
</dbReference>